<comment type="subcellular location">
    <subcellularLocation>
        <location evidence="2">Cell membrane</location>
        <topology evidence="2">Multi-pass membrane protein</topology>
    </subcellularLocation>
</comment>
<dbReference type="Gene3D" id="3.30.565.10">
    <property type="entry name" value="Histidine kinase-like ATPase, C-terminal domain"/>
    <property type="match status" value="1"/>
</dbReference>
<dbReference type="PANTHER" id="PTHR45453:SF2">
    <property type="entry name" value="HISTIDINE KINASE"/>
    <property type="match status" value="1"/>
</dbReference>
<gene>
    <name evidence="16" type="ORF">KHA99_27970</name>
</gene>
<evidence type="ECO:0000313" key="16">
    <source>
        <dbReference type="EMBL" id="MBS4216267.1"/>
    </source>
</evidence>
<evidence type="ECO:0000256" key="11">
    <source>
        <dbReference type="ARBA" id="ARBA00022989"/>
    </source>
</evidence>
<evidence type="ECO:0000256" key="8">
    <source>
        <dbReference type="ARBA" id="ARBA00022741"/>
    </source>
</evidence>
<keyword evidence="7 14" id="KW-0812">Transmembrane</keyword>
<feature type="domain" description="Histidine kinase" evidence="15">
    <location>
        <begin position="121"/>
        <end position="326"/>
    </location>
</feature>
<dbReference type="InterPro" id="IPR004358">
    <property type="entry name" value="Sig_transdc_His_kin-like_C"/>
</dbReference>
<evidence type="ECO:0000256" key="13">
    <source>
        <dbReference type="ARBA" id="ARBA00023136"/>
    </source>
</evidence>
<dbReference type="GO" id="GO:0000155">
    <property type="term" value="F:phosphorelay sensor kinase activity"/>
    <property type="evidence" value="ECO:0007669"/>
    <property type="project" value="InterPro"/>
</dbReference>
<dbReference type="InterPro" id="IPR050351">
    <property type="entry name" value="BphY/WalK/GraS-like"/>
</dbReference>
<evidence type="ECO:0000256" key="7">
    <source>
        <dbReference type="ARBA" id="ARBA00022692"/>
    </source>
</evidence>
<feature type="transmembrane region" description="Helical" evidence="14">
    <location>
        <begin position="12"/>
        <end position="29"/>
    </location>
</feature>
<keyword evidence="10" id="KW-0067">ATP-binding</keyword>
<evidence type="ECO:0000256" key="1">
    <source>
        <dbReference type="ARBA" id="ARBA00000085"/>
    </source>
</evidence>
<keyword evidence="13 14" id="KW-0472">Membrane</keyword>
<keyword evidence="12" id="KW-0902">Two-component regulatory system</keyword>
<dbReference type="InterPro" id="IPR003661">
    <property type="entry name" value="HisK_dim/P_dom"/>
</dbReference>
<dbReference type="PANTHER" id="PTHR45453">
    <property type="entry name" value="PHOSPHATE REGULON SENSOR PROTEIN PHOR"/>
    <property type="match status" value="1"/>
</dbReference>
<keyword evidence="8" id="KW-0547">Nucleotide-binding</keyword>
<comment type="catalytic activity">
    <reaction evidence="1">
        <text>ATP + protein L-histidine = ADP + protein N-phospho-L-histidine.</text>
        <dbReference type="EC" id="2.7.13.3"/>
    </reaction>
</comment>
<comment type="caution">
    <text evidence="16">The sequence shown here is derived from an EMBL/GenBank/DDBJ whole genome shotgun (WGS) entry which is preliminary data.</text>
</comment>
<accession>A0A942YXR5</accession>
<dbReference type="PROSITE" id="PS50109">
    <property type="entry name" value="HIS_KIN"/>
    <property type="match status" value="1"/>
</dbReference>
<evidence type="ECO:0000256" key="3">
    <source>
        <dbReference type="ARBA" id="ARBA00012438"/>
    </source>
</evidence>
<evidence type="ECO:0000256" key="14">
    <source>
        <dbReference type="SAM" id="Phobius"/>
    </source>
</evidence>
<dbReference type="GO" id="GO:0005524">
    <property type="term" value="F:ATP binding"/>
    <property type="evidence" value="ECO:0007669"/>
    <property type="project" value="UniProtKB-KW"/>
</dbReference>
<organism evidence="16 17">
    <name type="scientific">Neobacillus rhizophilus</name>
    <dbReference type="NCBI Taxonomy" id="2833579"/>
    <lineage>
        <taxon>Bacteria</taxon>
        <taxon>Bacillati</taxon>
        <taxon>Bacillota</taxon>
        <taxon>Bacilli</taxon>
        <taxon>Bacillales</taxon>
        <taxon>Bacillaceae</taxon>
        <taxon>Neobacillus</taxon>
    </lineage>
</organism>
<proteinExistence type="predicted"/>
<evidence type="ECO:0000256" key="12">
    <source>
        <dbReference type="ARBA" id="ARBA00023012"/>
    </source>
</evidence>
<evidence type="ECO:0000256" key="2">
    <source>
        <dbReference type="ARBA" id="ARBA00004651"/>
    </source>
</evidence>
<evidence type="ECO:0000256" key="5">
    <source>
        <dbReference type="ARBA" id="ARBA00022553"/>
    </source>
</evidence>
<dbReference type="InterPro" id="IPR003594">
    <property type="entry name" value="HATPase_dom"/>
</dbReference>
<keyword evidence="11 14" id="KW-1133">Transmembrane helix</keyword>
<dbReference type="PRINTS" id="PR00344">
    <property type="entry name" value="BCTRLSENSOR"/>
</dbReference>
<name>A0A942YXR5_9BACI</name>
<feature type="transmembrane region" description="Helical" evidence="14">
    <location>
        <begin position="35"/>
        <end position="55"/>
    </location>
</feature>
<dbReference type="Proteomes" id="UP000679749">
    <property type="component" value="Unassembled WGS sequence"/>
</dbReference>
<dbReference type="GO" id="GO:0004721">
    <property type="term" value="F:phosphoprotein phosphatase activity"/>
    <property type="evidence" value="ECO:0007669"/>
    <property type="project" value="TreeGrafter"/>
</dbReference>
<dbReference type="InterPro" id="IPR036890">
    <property type="entry name" value="HATPase_C_sf"/>
</dbReference>
<reference evidence="16" key="1">
    <citation type="submission" date="2021-05" db="EMBL/GenBank/DDBJ databases">
        <title>Novel Bacillus species.</title>
        <authorList>
            <person name="Liu G."/>
        </authorList>
    </citation>
    <scope>NUCLEOTIDE SEQUENCE</scope>
    <source>
        <strain evidence="16">FJAT-49825</strain>
    </source>
</reference>
<keyword evidence="9 16" id="KW-0418">Kinase</keyword>
<dbReference type="GO" id="GO:0005886">
    <property type="term" value="C:plasma membrane"/>
    <property type="evidence" value="ECO:0007669"/>
    <property type="project" value="UniProtKB-SubCell"/>
</dbReference>
<evidence type="ECO:0000256" key="10">
    <source>
        <dbReference type="ARBA" id="ARBA00022840"/>
    </source>
</evidence>
<evidence type="ECO:0000256" key="9">
    <source>
        <dbReference type="ARBA" id="ARBA00022777"/>
    </source>
</evidence>
<dbReference type="RefSeq" id="WP_213120795.1">
    <property type="nucleotide sequence ID" value="NZ_JAGYPF010000006.1"/>
</dbReference>
<dbReference type="SMART" id="SM00387">
    <property type="entry name" value="HATPase_c"/>
    <property type="match status" value="1"/>
</dbReference>
<keyword evidence="5" id="KW-0597">Phosphoprotein</keyword>
<keyword evidence="6" id="KW-0808">Transferase</keyword>
<dbReference type="SUPFAM" id="SSF55874">
    <property type="entry name" value="ATPase domain of HSP90 chaperone/DNA topoisomerase II/histidine kinase"/>
    <property type="match status" value="1"/>
</dbReference>
<dbReference type="GO" id="GO:0016036">
    <property type="term" value="P:cellular response to phosphate starvation"/>
    <property type="evidence" value="ECO:0007669"/>
    <property type="project" value="TreeGrafter"/>
</dbReference>
<protein>
    <recommendedName>
        <fullName evidence="3">histidine kinase</fullName>
        <ecNumber evidence="3">2.7.13.3</ecNumber>
    </recommendedName>
</protein>
<evidence type="ECO:0000313" key="17">
    <source>
        <dbReference type="Proteomes" id="UP000679749"/>
    </source>
</evidence>
<sequence length="334" mass="38853">MIKHFLKERRSWILLILSLEFLIVFIAYIDSAIPFLPVLYMVFLSLIIFAIFLTVRYHKETHFYKGLEDWESSLDLTGLPKGRSPFEKIIERSVISQTDSLKIEASSNRMTLEQEKDELLSWIHEVKTPLTAMSLMIERMEDSKLRANLRFEWLRIHLLLDQQLHQKRIPFMENDLYIEKTDLKPIIYSEIKTLQSWCMQKGIGFDVELGITDVLTDAKWLAFILRQLLTNAVKYSEASDIFIKSHLQYGRTILEVTDFGRGIDPRDLPRIFDKGFTSTTKHQDSAATGMGLYLAKKASQPLFIHIEVQSKLGEGTTFTLIFPKRNEFLHISGM</sequence>
<evidence type="ECO:0000256" key="4">
    <source>
        <dbReference type="ARBA" id="ARBA00022475"/>
    </source>
</evidence>
<evidence type="ECO:0000256" key="6">
    <source>
        <dbReference type="ARBA" id="ARBA00022679"/>
    </source>
</evidence>
<dbReference type="EC" id="2.7.13.3" evidence="3"/>
<dbReference type="AlphaFoldDB" id="A0A942YXR5"/>
<dbReference type="InterPro" id="IPR005467">
    <property type="entry name" value="His_kinase_dom"/>
</dbReference>
<dbReference type="Pfam" id="PF02518">
    <property type="entry name" value="HATPase_c"/>
    <property type="match status" value="1"/>
</dbReference>
<keyword evidence="17" id="KW-1185">Reference proteome</keyword>
<dbReference type="CDD" id="cd00082">
    <property type="entry name" value="HisKA"/>
    <property type="match status" value="1"/>
</dbReference>
<dbReference type="EMBL" id="JAGYPF010000006">
    <property type="protein sequence ID" value="MBS4216267.1"/>
    <property type="molecule type" value="Genomic_DNA"/>
</dbReference>
<keyword evidence="4" id="KW-1003">Cell membrane</keyword>
<evidence type="ECO:0000259" key="15">
    <source>
        <dbReference type="PROSITE" id="PS50109"/>
    </source>
</evidence>